<dbReference type="PANTHER" id="PTHR42791:SF2">
    <property type="entry name" value="N-ACETYLTRANSFERASE DOMAIN-CONTAINING PROTEIN"/>
    <property type="match status" value="1"/>
</dbReference>
<dbReference type="Gene3D" id="3.40.630.30">
    <property type="match status" value="1"/>
</dbReference>
<dbReference type="CDD" id="cd04301">
    <property type="entry name" value="NAT_SF"/>
    <property type="match status" value="1"/>
</dbReference>
<gene>
    <name evidence="3" type="ORF">BBK36DRAFT_1118181</name>
</gene>
<reference evidence="4" key="1">
    <citation type="submission" date="2016-07" db="EMBL/GenBank/DDBJ databases">
        <title>Multiple horizontal gene transfer events from other fungi enriched the ability of initially mycotrophic Trichoderma (Ascomycota) to feed on dead plant biomass.</title>
        <authorList>
            <consortium name="DOE Joint Genome Institute"/>
            <person name="Atanasova L."/>
            <person name="Chenthamara K."/>
            <person name="Zhang J."/>
            <person name="Grujic M."/>
            <person name="Henrissat B."/>
            <person name="Kuo A."/>
            <person name="Aerts A."/>
            <person name="Salamov A."/>
            <person name="Lipzen A."/>
            <person name="Labutti K."/>
            <person name="Barry K."/>
            <person name="Miao Y."/>
            <person name="Rahimi M.J."/>
            <person name="Shen Q."/>
            <person name="Grigoriev I.V."/>
            <person name="Kubicek C.P."/>
            <person name="Druzhinina I.S."/>
        </authorList>
    </citation>
    <scope>NUCLEOTIDE SEQUENCE [LARGE SCALE GENOMIC DNA]</scope>
    <source>
        <strain evidence="4">TUCIM 6016</strain>
    </source>
</reference>
<evidence type="ECO:0000313" key="4">
    <source>
        <dbReference type="Proteomes" id="UP000241546"/>
    </source>
</evidence>
<dbReference type="SUPFAM" id="SSF55729">
    <property type="entry name" value="Acyl-CoA N-acyltransferases (Nat)"/>
    <property type="match status" value="1"/>
</dbReference>
<evidence type="ECO:0000256" key="1">
    <source>
        <dbReference type="SAM" id="MobiDB-lite"/>
    </source>
</evidence>
<dbReference type="GeneID" id="36598562"/>
<dbReference type="InterPro" id="IPR052523">
    <property type="entry name" value="Trichothecene_AcTrans"/>
</dbReference>
<dbReference type="Proteomes" id="UP000241546">
    <property type="component" value="Unassembled WGS sequence"/>
</dbReference>
<dbReference type="InterPro" id="IPR000182">
    <property type="entry name" value="GNAT_dom"/>
</dbReference>
<evidence type="ECO:0000313" key="3">
    <source>
        <dbReference type="EMBL" id="PTB66686.1"/>
    </source>
</evidence>
<feature type="region of interest" description="Disordered" evidence="1">
    <location>
        <begin position="100"/>
        <end position="128"/>
    </location>
</feature>
<organism evidence="3 4">
    <name type="scientific">Trichoderma citrinoviride</name>
    <dbReference type="NCBI Taxonomy" id="58853"/>
    <lineage>
        <taxon>Eukaryota</taxon>
        <taxon>Fungi</taxon>
        <taxon>Dikarya</taxon>
        <taxon>Ascomycota</taxon>
        <taxon>Pezizomycotina</taxon>
        <taxon>Sordariomycetes</taxon>
        <taxon>Hypocreomycetidae</taxon>
        <taxon>Hypocreales</taxon>
        <taxon>Hypocreaceae</taxon>
        <taxon>Trichoderma</taxon>
    </lineage>
</organism>
<protein>
    <submittedName>
        <fullName evidence="3">Acyl-CoA N-acyltransferase</fullName>
    </submittedName>
</protein>
<proteinExistence type="predicted"/>
<feature type="domain" description="N-acetyltransferase" evidence="2">
    <location>
        <begin position="3"/>
        <end position="207"/>
    </location>
</feature>
<name>A0A2T4BBH9_9HYPO</name>
<sequence>MTIHIRESTADDLPAIARIASAAFHPATDVIAARLFPAQLQEQETIRDDDAYSWRYAKKTASLSSPNSVMVVAIDDSLPVNDQVVGFGLWDVFEHKPKSAINTRTPTDSEKAANQPRTAVQEVPPPSFDQEAEQDLDYLGVDPQHQRKGIGRMLLDWGLSRAASENKDCYLMATPAGRPLYTKRGFEVVRTVPIFGVLHHSMIFRHGK</sequence>
<dbReference type="PROSITE" id="PS51186">
    <property type="entry name" value="GNAT"/>
    <property type="match status" value="1"/>
</dbReference>
<keyword evidence="3" id="KW-0012">Acyltransferase</keyword>
<dbReference type="AlphaFoldDB" id="A0A2T4BBH9"/>
<dbReference type="GO" id="GO:0016747">
    <property type="term" value="F:acyltransferase activity, transferring groups other than amino-acyl groups"/>
    <property type="evidence" value="ECO:0007669"/>
    <property type="project" value="InterPro"/>
</dbReference>
<dbReference type="PANTHER" id="PTHR42791">
    <property type="entry name" value="GNAT FAMILY ACETYLTRANSFERASE"/>
    <property type="match status" value="1"/>
</dbReference>
<dbReference type="RefSeq" id="XP_024750006.1">
    <property type="nucleotide sequence ID" value="XM_024890444.1"/>
</dbReference>
<evidence type="ECO:0000259" key="2">
    <source>
        <dbReference type="PROSITE" id="PS51186"/>
    </source>
</evidence>
<dbReference type="EMBL" id="KZ680212">
    <property type="protein sequence ID" value="PTB66686.1"/>
    <property type="molecule type" value="Genomic_DNA"/>
</dbReference>
<accession>A0A2T4BBH9</accession>
<dbReference type="InterPro" id="IPR016181">
    <property type="entry name" value="Acyl_CoA_acyltransferase"/>
</dbReference>
<dbReference type="Pfam" id="PF13508">
    <property type="entry name" value="Acetyltransf_7"/>
    <property type="match status" value="1"/>
</dbReference>
<keyword evidence="4" id="KW-1185">Reference proteome</keyword>
<dbReference type="OrthoDB" id="10017208at2759"/>
<keyword evidence="3" id="KW-0808">Transferase</keyword>